<sequence>MANLDVHDEGLDGAYRHLRAAAEATVLGDATPSGALGTPSVAAAFEDLDELLRGAGTEVAEVVAGLATAMSGIQARFAEEDRLLGQAAG</sequence>
<dbReference type="AlphaFoldDB" id="A0A1H1PH00"/>
<protein>
    <submittedName>
        <fullName evidence="1">Uncharacterized protein</fullName>
    </submittedName>
</protein>
<organism evidence="1 2">
    <name type="scientific">Paraoerskovia marina</name>
    <dbReference type="NCBI Taxonomy" id="545619"/>
    <lineage>
        <taxon>Bacteria</taxon>
        <taxon>Bacillati</taxon>
        <taxon>Actinomycetota</taxon>
        <taxon>Actinomycetes</taxon>
        <taxon>Micrococcales</taxon>
        <taxon>Cellulomonadaceae</taxon>
        <taxon>Paraoerskovia</taxon>
    </lineage>
</organism>
<dbReference type="Proteomes" id="UP000185663">
    <property type="component" value="Chromosome I"/>
</dbReference>
<gene>
    <name evidence="1" type="ORF">SAMN04489860_0806</name>
</gene>
<dbReference type="STRING" id="545619.SAMN04489860_0806"/>
<reference evidence="1 2" key="1">
    <citation type="submission" date="2016-10" db="EMBL/GenBank/DDBJ databases">
        <authorList>
            <person name="de Groot N.N."/>
        </authorList>
    </citation>
    <scope>NUCLEOTIDE SEQUENCE [LARGE SCALE GENOMIC DNA]</scope>
    <source>
        <strain evidence="1 2">DSM 22126</strain>
    </source>
</reference>
<proteinExistence type="predicted"/>
<dbReference type="EMBL" id="LT629776">
    <property type="protein sequence ID" value="SDS10558.1"/>
    <property type="molecule type" value="Genomic_DNA"/>
</dbReference>
<keyword evidence="2" id="KW-1185">Reference proteome</keyword>
<accession>A0A1H1PH00</accession>
<name>A0A1H1PH00_9CELL</name>
<evidence type="ECO:0000313" key="2">
    <source>
        <dbReference type="Proteomes" id="UP000185663"/>
    </source>
</evidence>
<evidence type="ECO:0000313" key="1">
    <source>
        <dbReference type="EMBL" id="SDS10558.1"/>
    </source>
</evidence>
<dbReference type="RefSeq" id="WP_157270294.1">
    <property type="nucleotide sequence ID" value="NZ_LT629776.1"/>
</dbReference>